<reference evidence="3" key="1">
    <citation type="submission" date="2013-01" db="EMBL/GenBank/DDBJ databases">
        <title>Draft Genome Sequence of a Mulberry Tree, Morus notabilis C.K. Schneid.</title>
        <authorList>
            <person name="He N."/>
            <person name="Zhao S."/>
        </authorList>
    </citation>
    <scope>NUCLEOTIDE SEQUENCE</scope>
</reference>
<dbReference type="Proteomes" id="UP000030645">
    <property type="component" value="Unassembled WGS sequence"/>
</dbReference>
<feature type="compositionally biased region" description="Basic and acidic residues" evidence="1">
    <location>
        <begin position="13"/>
        <end position="23"/>
    </location>
</feature>
<feature type="region of interest" description="Disordered" evidence="1">
    <location>
        <begin position="1"/>
        <end position="23"/>
    </location>
</feature>
<dbReference type="AlphaFoldDB" id="W9QWM4"/>
<protein>
    <submittedName>
        <fullName evidence="2">Uncharacterized protein</fullName>
    </submittedName>
</protein>
<name>W9QWM4_9ROSA</name>
<gene>
    <name evidence="2" type="ORF">L484_013776</name>
</gene>
<evidence type="ECO:0000313" key="3">
    <source>
        <dbReference type="Proteomes" id="UP000030645"/>
    </source>
</evidence>
<organism evidence="2 3">
    <name type="scientific">Morus notabilis</name>
    <dbReference type="NCBI Taxonomy" id="981085"/>
    <lineage>
        <taxon>Eukaryota</taxon>
        <taxon>Viridiplantae</taxon>
        <taxon>Streptophyta</taxon>
        <taxon>Embryophyta</taxon>
        <taxon>Tracheophyta</taxon>
        <taxon>Spermatophyta</taxon>
        <taxon>Magnoliopsida</taxon>
        <taxon>eudicotyledons</taxon>
        <taxon>Gunneridae</taxon>
        <taxon>Pentapetalae</taxon>
        <taxon>rosids</taxon>
        <taxon>fabids</taxon>
        <taxon>Rosales</taxon>
        <taxon>Moraceae</taxon>
        <taxon>Moreae</taxon>
        <taxon>Morus</taxon>
    </lineage>
</organism>
<evidence type="ECO:0000256" key="1">
    <source>
        <dbReference type="SAM" id="MobiDB-lite"/>
    </source>
</evidence>
<proteinExistence type="predicted"/>
<keyword evidence="3" id="KW-1185">Reference proteome</keyword>
<dbReference type="EMBL" id="KE343768">
    <property type="protein sequence ID" value="EXB40473.1"/>
    <property type="molecule type" value="Genomic_DNA"/>
</dbReference>
<sequence length="181" mass="19231">MIDFASEFFGESRSGEREGGDGEKTCHFLSEAFDVLGDTSLCPWRALSDDDEDDKEGDCFVSDASGIFSKPLSGEDDAEDCKGDGLNPSNVPVYPFRALSGEEESGDNEGDRTFSWETLEIRGETTEFFSETFPGEEKGEITVFSLAICGCGGGGGGGACKSEDTEDLNSALLGLEHTGGE</sequence>
<evidence type="ECO:0000313" key="2">
    <source>
        <dbReference type="EMBL" id="EXB40473.1"/>
    </source>
</evidence>
<feature type="compositionally biased region" description="Low complexity" evidence="1">
    <location>
        <begin position="1"/>
        <end position="12"/>
    </location>
</feature>
<accession>W9QWM4</accession>